<dbReference type="Pfam" id="PF05299">
    <property type="entry name" value="Peptidase_M61"/>
    <property type="match status" value="1"/>
</dbReference>
<feature type="domain" description="Peptidase M61 catalytic" evidence="2">
    <location>
        <begin position="345"/>
        <end position="393"/>
    </location>
</feature>
<keyword evidence="1" id="KW-0732">Signal</keyword>
<protein>
    <submittedName>
        <fullName evidence="3">M61 glycyl aminopeptidase</fullName>
    </submittedName>
</protein>
<dbReference type="PROSITE" id="PS51257">
    <property type="entry name" value="PROKAR_LIPOPROTEIN"/>
    <property type="match status" value="1"/>
</dbReference>
<keyword evidence="4" id="KW-1185">Reference proteome</keyword>
<evidence type="ECO:0000313" key="4">
    <source>
        <dbReference type="Proteomes" id="UP000198346"/>
    </source>
</evidence>
<keyword evidence="3" id="KW-0031">Aminopeptidase</keyword>
<evidence type="ECO:0000313" key="3">
    <source>
        <dbReference type="EMBL" id="SNT74126.1"/>
    </source>
</evidence>
<dbReference type="SUPFAM" id="SSF55486">
    <property type="entry name" value="Metalloproteases ('zincins'), catalytic domain"/>
    <property type="match status" value="1"/>
</dbReference>
<accession>A0A239PW01</accession>
<name>A0A239PW01_9PROT</name>
<gene>
    <name evidence="3" type="ORF">SAMN06297382_2032</name>
</gene>
<evidence type="ECO:0000259" key="2">
    <source>
        <dbReference type="Pfam" id="PF05299"/>
    </source>
</evidence>
<organism evidence="3 4">
    <name type="scientific">Amphiplicatus metriothermophilus</name>
    <dbReference type="NCBI Taxonomy" id="1519374"/>
    <lineage>
        <taxon>Bacteria</taxon>
        <taxon>Pseudomonadati</taxon>
        <taxon>Pseudomonadota</taxon>
        <taxon>Alphaproteobacteria</taxon>
        <taxon>Parvularculales</taxon>
        <taxon>Parvularculaceae</taxon>
        <taxon>Amphiplicatus</taxon>
    </lineage>
</organism>
<reference evidence="3 4" key="1">
    <citation type="submission" date="2017-07" db="EMBL/GenBank/DDBJ databases">
        <authorList>
            <person name="Sun Z.S."/>
            <person name="Albrecht U."/>
            <person name="Echele G."/>
            <person name="Lee C.C."/>
        </authorList>
    </citation>
    <scope>NUCLEOTIDE SEQUENCE [LARGE SCALE GENOMIC DNA]</scope>
    <source>
        <strain evidence="3 4">CGMCC 1.12710</strain>
    </source>
</reference>
<dbReference type="InterPro" id="IPR027268">
    <property type="entry name" value="Peptidase_M4/M1_CTD_sf"/>
</dbReference>
<feature type="signal peptide" evidence="1">
    <location>
        <begin position="1"/>
        <end position="31"/>
    </location>
</feature>
<dbReference type="OrthoDB" id="7521939at2"/>
<keyword evidence="3" id="KW-0645">Protease</keyword>
<dbReference type="EMBL" id="FZQA01000004">
    <property type="protein sequence ID" value="SNT74126.1"/>
    <property type="molecule type" value="Genomic_DNA"/>
</dbReference>
<dbReference type="Gene3D" id="1.10.390.10">
    <property type="entry name" value="Neutral Protease Domain 2"/>
    <property type="match status" value="1"/>
</dbReference>
<proteinExistence type="predicted"/>
<feature type="chain" id="PRO_5012014776" evidence="1">
    <location>
        <begin position="32"/>
        <end position="530"/>
    </location>
</feature>
<evidence type="ECO:0000256" key="1">
    <source>
        <dbReference type="SAM" id="SignalP"/>
    </source>
</evidence>
<dbReference type="AlphaFoldDB" id="A0A239PW01"/>
<dbReference type="RefSeq" id="WP_159462476.1">
    <property type="nucleotide sequence ID" value="NZ_FZQA01000004.1"/>
</dbReference>
<dbReference type="Proteomes" id="UP000198346">
    <property type="component" value="Unassembled WGS sequence"/>
</dbReference>
<keyword evidence="3" id="KW-0378">Hydrolase</keyword>
<sequence>MSADVRCAARRLRAIMIAAAFLTGAAGCATARKGAPPRPSQETAAGMLEIVLRPVRDAAGVVSAIDVDAVLRGALQPGAEALVLDTPVVYAGVYGIADRVEDLRASDAKGAISFAAADEEPHPGGFPHYRRWTAQRAVTFPVRIRYRSRVQPAGGPGGPPFGIRPSAGGVSGAGSGFLVLPENVEVAKSRVRWDLSGFEKNASAATTFGEGVFILEGPADGLRQGWYMAGPIERYPDKGDVGGFSAHWLGAFPFDARAEMAWAGEAYDYLAKFFRYLDPAPRYRVFMRLVETPPYGGGTALGDSFMLSRGPARPEEIGAEGPRDVFFHEMIHRWVGGIEGPQGVTSWFSEGLTTYYAALLPMRGGFESVDKYGERINALARAYYVNPARNWTAHEIVEVGFRDGTIRHRPYQLGALYFADLDARIRAASSGARTLHDFMHEIFVRRETEEGFVFDHAAWKALVEAEIGDGAAAAFERIVLSGETIIPVSNAFGPCFERRETRFETEDRGEIAGYEWRRVETIPDSICRNY</sequence>
<dbReference type="InterPro" id="IPR007963">
    <property type="entry name" value="Peptidase_M61_catalytic"/>
</dbReference>
<dbReference type="GO" id="GO:0004177">
    <property type="term" value="F:aminopeptidase activity"/>
    <property type="evidence" value="ECO:0007669"/>
    <property type="project" value="UniProtKB-KW"/>
</dbReference>